<evidence type="ECO:0000313" key="2">
    <source>
        <dbReference type="EMBL" id="APX89405.1"/>
    </source>
</evidence>
<dbReference type="EMBL" id="CP019124">
    <property type="protein sequence ID" value="APX89405.1"/>
    <property type="molecule type" value="Genomic_DNA"/>
</dbReference>
<sequence>MTLLVFFAVLGAALLHASWNAIVKTGASKQSAMLVLTVGHALIGVIIAAFNPWPQPHVWPWLLASGLIHTTYQLLLAVAYEQGDLSRVYPLARGAAPLLVLVAGAVLLADTIAPAEVAGILVLGAGIVLMARGVFRNGESRRMVPFALGSALATAAYSMVDGTGARISGNAVSYVGWLLIFSAVFFVPVQVAIKGPSVLRMAPSALGWGLLASAMSYLAYAIAVWAMTQAPIALVTALRETSILFAVLIGWIAFGERMDRQKAIAAALILAGVVITRL</sequence>
<reference evidence="2 3" key="1">
    <citation type="submission" date="2017-01" db="EMBL/GenBank/DDBJ databases">
        <title>Genomic analysis of Xuhuaishuia manganoxidans DY6-4.</title>
        <authorList>
            <person name="Wang X."/>
        </authorList>
    </citation>
    <scope>NUCLEOTIDE SEQUENCE [LARGE SCALE GENOMIC DNA]</scope>
    <source>
        <strain evidence="2 3">DY6-4</strain>
    </source>
</reference>
<dbReference type="GO" id="GO:0016020">
    <property type="term" value="C:membrane"/>
    <property type="evidence" value="ECO:0007669"/>
    <property type="project" value="InterPro"/>
</dbReference>
<dbReference type="Pfam" id="PF00892">
    <property type="entry name" value="EamA"/>
    <property type="match status" value="2"/>
</dbReference>
<feature type="domain" description="EamA" evidence="1">
    <location>
        <begin position="7"/>
        <end position="131"/>
    </location>
</feature>
<keyword evidence="3" id="KW-1185">Reference proteome</keyword>
<gene>
    <name evidence="2" type="ORF">BV394_06490</name>
</gene>
<accession>A0A2M9DDU8</accession>
<dbReference type="Gene3D" id="1.10.3730.20">
    <property type="match status" value="2"/>
</dbReference>
<dbReference type="PANTHER" id="PTHR22911:SF137">
    <property type="entry name" value="SOLUTE CARRIER FAMILY 35 MEMBER G2-RELATED"/>
    <property type="match status" value="1"/>
</dbReference>
<dbReference type="RefSeq" id="WP_076979429.1">
    <property type="nucleotide sequence ID" value="NZ_CP019124.1"/>
</dbReference>
<dbReference type="SUPFAM" id="SSF103481">
    <property type="entry name" value="Multidrug resistance efflux transporter EmrE"/>
    <property type="match status" value="2"/>
</dbReference>
<dbReference type="PANTHER" id="PTHR22911">
    <property type="entry name" value="ACYL-MALONYL CONDENSING ENZYME-RELATED"/>
    <property type="match status" value="1"/>
</dbReference>
<proteinExistence type="predicted"/>
<feature type="domain" description="EamA" evidence="1">
    <location>
        <begin position="144"/>
        <end position="276"/>
    </location>
</feature>
<dbReference type="InterPro" id="IPR037185">
    <property type="entry name" value="EmrE-like"/>
</dbReference>
<accession>A0A1U7DHJ4</accession>
<protein>
    <submittedName>
        <fullName evidence="2">Peptide ABC transporter permease</fullName>
    </submittedName>
</protein>
<evidence type="ECO:0000259" key="1">
    <source>
        <dbReference type="Pfam" id="PF00892"/>
    </source>
</evidence>
<dbReference type="AlphaFoldDB" id="A0A1U7DHJ4"/>
<evidence type="ECO:0000313" key="3">
    <source>
        <dbReference type="Proteomes" id="UP000187266"/>
    </source>
</evidence>
<dbReference type="InterPro" id="IPR000620">
    <property type="entry name" value="EamA_dom"/>
</dbReference>
<name>A0A1U7DHJ4_9RHOB</name>
<organism evidence="2 3">
    <name type="scientific">Brevirhabdus pacifica</name>
    <dbReference type="NCBI Taxonomy" id="1267768"/>
    <lineage>
        <taxon>Bacteria</taxon>
        <taxon>Pseudomonadati</taxon>
        <taxon>Pseudomonadota</taxon>
        <taxon>Alphaproteobacteria</taxon>
        <taxon>Rhodobacterales</taxon>
        <taxon>Paracoccaceae</taxon>
        <taxon>Brevirhabdus</taxon>
    </lineage>
</organism>
<dbReference type="OrthoDB" id="9783707at2"/>
<dbReference type="Proteomes" id="UP000187266">
    <property type="component" value="Chromosome"/>
</dbReference>